<name>A0A1H6FL96_THEAL</name>
<dbReference type="OrthoDB" id="9774531at2"/>
<dbReference type="AlphaFoldDB" id="A0A1H6FL96"/>
<evidence type="ECO:0000256" key="1">
    <source>
        <dbReference type="SAM" id="MobiDB-lite"/>
    </source>
</evidence>
<evidence type="ECO:0000313" key="3">
    <source>
        <dbReference type="Proteomes" id="UP000222056"/>
    </source>
</evidence>
<organism evidence="2 3">
    <name type="scientific">Thermoleophilum album</name>
    <dbReference type="NCBI Taxonomy" id="29539"/>
    <lineage>
        <taxon>Bacteria</taxon>
        <taxon>Bacillati</taxon>
        <taxon>Actinomycetota</taxon>
        <taxon>Thermoleophilia</taxon>
        <taxon>Thermoleophilales</taxon>
        <taxon>Thermoleophilaceae</taxon>
        <taxon>Thermoleophilum</taxon>
    </lineage>
</organism>
<dbReference type="InterPro" id="IPR029017">
    <property type="entry name" value="Enolase-like_N"/>
</dbReference>
<dbReference type="Proteomes" id="UP000222056">
    <property type="component" value="Unassembled WGS sequence"/>
</dbReference>
<gene>
    <name evidence="2" type="ORF">SAMN02745716_0595</name>
</gene>
<accession>A0A1H6FL96</accession>
<dbReference type="EMBL" id="FNWJ01000001">
    <property type="protein sequence ID" value="SEH10908.1"/>
    <property type="molecule type" value="Genomic_DNA"/>
</dbReference>
<dbReference type="SUPFAM" id="SSF51604">
    <property type="entry name" value="Enolase C-terminal domain-like"/>
    <property type="match status" value="1"/>
</dbReference>
<dbReference type="Gene3D" id="3.30.390.10">
    <property type="entry name" value="Enolase-like, N-terminal domain"/>
    <property type="match status" value="1"/>
</dbReference>
<protein>
    <recommendedName>
        <fullName evidence="4">L-alanine-DL-glutamate epimerase</fullName>
    </recommendedName>
</protein>
<dbReference type="InterPro" id="IPR036849">
    <property type="entry name" value="Enolase-like_C_sf"/>
</dbReference>
<dbReference type="RefSeq" id="WP_093116077.1">
    <property type="nucleotide sequence ID" value="NZ_FNWJ01000001.1"/>
</dbReference>
<dbReference type="STRING" id="29539.SAMN02745716_0595"/>
<evidence type="ECO:0000313" key="2">
    <source>
        <dbReference type="EMBL" id="SEH10908.1"/>
    </source>
</evidence>
<sequence>MRALESCWQRLRGLPLEVEAVRLEPLATIAPGGFERLTTVIVLEGGGVAGRGEDVTYDAADHRILQADRAWSDPAGACARKLVGRFELGEFCALVASLDLFPQPPQREVSRRYRRWAFEAAALDLALRQGSRSLAEVLGIEPRPVRFVVSTRLEERAGRALPDRVLELLARYPGTRFKLDPTNAWDDELCRQLAGTGAVDVLDLKGHYRGTPVDVETDPALYQRVLMAFPEAIIEDPDVTPATRPLLEPHVARLSFDAPVHETGDLDALPFPVRHLNVKPSRIGSLEELFAVYALCARRGIACYGGGQFELGPGRAQIQQLASLFHPDAPNDVAPAGYNEVEPPDGLPTSPLTPPQGIGFPPDR</sequence>
<dbReference type="Gene3D" id="3.20.20.120">
    <property type="entry name" value="Enolase-like C-terminal domain"/>
    <property type="match status" value="1"/>
</dbReference>
<evidence type="ECO:0008006" key="4">
    <source>
        <dbReference type="Google" id="ProtNLM"/>
    </source>
</evidence>
<feature type="region of interest" description="Disordered" evidence="1">
    <location>
        <begin position="332"/>
        <end position="364"/>
    </location>
</feature>
<reference evidence="3" key="1">
    <citation type="submission" date="2016-10" db="EMBL/GenBank/DDBJ databases">
        <authorList>
            <person name="Varghese N."/>
            <person name="Submissions S."/>
        </authorList>
    </citation>
    <scope>NUCLEOTIDE SEQUENCE [LARGE SCALE GENOMIC DNA]</scope>
    <source>
        <strain evidence="3">ATCC 35263</strain>
    </source>
</reference>
<keyword evidence="3" id="KW-1185">Reference proteome</keyword>
<proteinExistence type="predicted"/>